<feature type="transmembrane region" description="Helical" evidence="1">
    <location>
        <begin position="20"/>
        <end position="40"/>
    </location>
</feature>
<dbReference type="PANTHER" id="PTHR35342">
    <property type="entry name" value="TRICARBOXYLIC TRANSPORT PROTEIN"/>
    <property type="match status" value="1"/>
</dbReference>
<keyword evidence="1" id="KW-0472">Membrane</keyword>
<accession>A0A6S6QWD4</accession>
<name>A0A6S6QWD4_9HYPH</name>
<gene>
    <name evidence="3" type="ORF">IZ6_20960</name>
</gene>
<keyword evidence="4" id="KW-1185">Reference proteome</keyword>
<reference evidence="3 4" key="1">
    <citation type="submission" date="2020-08" db="EMBL/GenBank/DDBJ databases">
        <title>Genome sequence of Rhizobiales bacterium strain IZ6.</title>
        <authorList>
            <person name="Nakai R."/>
            <person name="Naganuma T."/>
        </authorList>
    </citation>
    <scope>NUCLEOTIDE SEQUENCE [LARGE SCALE GENOMIC DNA]</scope>
    <source>
        <strain evidence="3 4">IZ6</strain>
    </source>
</reference>
<evidence type="ECO:0000256" key="1">
    <source>
        <dbReference type="SAM" id="Phobius"/>
    </source>
</evidence>
<keyword evidence="1" id="KW-1133">Transmembrane helix</keyword>
<feature type="transmembrane region" description="Helical" evidence="1">
    <location>
        <begin position="411"/>
        <end position="427"/>
    </location>
</feature>
<evidence type="ECO:0000313" key="3">
    <source>
        <dbReference type="EMBL" id="BCJ91361.1"/>
    </source>
</evidence>
<dbReference type="Proteomes" id="UP000515317">
    <property type="component" value="Chromosome"/>
</dbReference>
<dbReference type="Pfam" id="PF01970">
    <property type="entry name" value="TctA"/>
    <property type="match status" value="1"/>
</dbReference>
<feature type="transmembrane region" description="Helical" evidence="1">
    <location>
        <begin position="60"/>
        <end position="82"/>
    </location>
</feature>
<feature type="transmembrane region" description="Helical" evidence="1">
    <location>
        <begin position="144"/>
        <end position="162"/>
    </location>
</feature>
<sequence>MDILHNLALGLSTAASPENLMYCFIGVLLGTLVGVLPGLGPTATTAMLLPITYPLDPTPALIMLSGIYYGAQYGGSTTAILINLPGESSSAVTSVDGYQMARKGRAGQALAAAAIGSFFAGTVATFVIALLAPPLTEVALKFGPPEYFSLVVLGLVCSVALAHGSVLKALAMIVLGLMLGLVGTDIYTGTPRFTMDQLELADGVSFVAVAAGVFGIAEILRNMEGEKTRDAVIAKVTSLMPTREDFGRMVAPILRGTALGSLLGVLPGGGAILASFAAYTIEKRISPYSHEFGKGAIEGVAAPESANNAGAQTSFIPMLTLGIPANPVMALMIGAMIIKGIVPGPEVARSQPELFWGIIASMWIGNLMLVILNLPLIGIWVRLLRVPYHTLFPAIIAFASIGVYSVANNPFDLYAIALFGAVGWLLLKLDCEPAPLLLGFVLGPLLEEHLRRAMIISRGDPTIFINFAQRPISAVLLTLSVIALVIVLLPGISKKRKEVFEETD</sequence>
<dbReference type="RefSeq" id="WP_222875010.1">
    <property type="nucleotide sequence ID" value="NZ_AP023361.1"/>
</dbReference>
<feature type="transmembrane region" description="Helical" evidence="1">
    <location>
        <begin position="200"/>
        <end position="220"/>
    </location>
</feature>
<dbReference type="PANTHER" id="PTHR35342:SF5">
    <property type="entry name" value="TRICARBOXYLIC TRANSPORT PROTEIN"/>
    <property type="match status" value="1"/>
</dbReference>
<feature type="transmembrane region" description="Helical" evidence="1">
    <location>
        <begin position="472"/>
        <end position="492"/>
    </location>
</feature>
<dbReference type="AlphaFoldDB" id="A0A6S6QWD4"/>
<organism evidence="3 4">
    <name type="scientific">Terrihabitans soli</name>
    <dbReference type="NCBI Taxonomy" id="708113"/>
    <lineage>
        <taxon>Bacteria</taxon>
        <taxon>Pseudomonadati</taxon>
        <taxon>Pseudomonadota</taxon>
        <taxon>Alphaproteobacteria</taxon>
        <taxon>Hyphomicrobiales</taxon>
        <taxon>Terrihabitans</taxon>
    </lineage>
</organism>
<dbReference type="InterPro" id="IPR002823">
    <property type="entry name" value="DUF112_TM"/>
</dbReference>
<feature type="transmembrane region" description="Helical" evidence="1">
    <location>
        <begin position="258"/>
        <end position="281"/>
    </location>
</feature>
<evidence type="ECO:0000259" key="2">
    <source>
        <dbReference type="Pfam" id="PF01970"/>
    </source>
</evidence>
<feature type="transmembrane region" description="Helical" evidence="1">
    <location>
        <begin position="354"/>
        <end position="380"/>
    </location>
</feature>
<keyword evidence="1" id="KW-0812">Transmembrane</keyword>
<evidence type="ECO:0000313" key="4">
    <source>
        <dbReference type="Proteomes" id="UP000515317"/>
    </source>
</evidence>
<feature type="transmembrane region" description="Helical" evidence="1">
    <location>
        <begin position="323"/>
        <end position="342"/>
    </location>
</feature>
<feature type="transmembrane region" description="Helical" evidence="1">
    <location>
        <begin position="386"/>
        <end position="404"/>
    </location>
</feature>
<feature type="transmembrane region" description="Helical" evidence="1">
    <location>
        <begin position="169"/>
        <end position="188"/>
    </location>
</feature>
<proteinExistence type="predicted"/>
<feature type="domain" description="DUF112" evidence="2">
    <location>
        <begin position="20"/>
        <end position="438"/>
    </location>
</feature>
<dbReference type="KEGG" id="tso:IZ6_20960"/>
<protein>
    <recommendedName>
        <fullName evidence="2">DUF112 domain-containing protein</fullName>
    </recommendedName>
</protein>
<dbReference type="EMBL" id="AP023361">
    <property type="protein sequence ID" value="BCJ91361.1"/>
    <property type="molecule type" value="Genomic_DNA"/>
</dbReference>
<feature type="transmembrane region" description="Helical" evidence="1">
    <location>
        <begin position="109"/>
        <end position="132"/>
    </location>
</feature>